<dbReference type="AlphaFoldDB" id="A0A1X7S2S0"/>
<dbReference type="Proteomes" id="UP000215127">
    <property type="component" value="Chromosome 9"/>
</dbReference>
<keyword evidence="3" id="KW-1185">Reference proteome</keyword>
<feature type="transmembrane region" description="Helical" evidence="1">
    <location>
        <begin position="12"/>
        <end position="37"/>
    </location>
</feature>
<gene>
    <name evidence="2" type="ORF">ZT3D7_G9128</name>
</gene>
<protein>
    <submittedName>
        <fullName evidence="2">Uncharacterized protein</fullName>
    </submittedName>
</protein>
<organism evidence="2 3">
    <name type="scientific">Zymoseptoria tritici (strain ST99CH_3D7)</name>
    <dbReference type="NCBI Taxonomy" id="1276538"/>
    <lineage>
        <taxon>Eukaryota</taxon>
        <taxon>Fungi</taxon>
        <taxon>Dikarya</taxon>
        <taxon>Ascomycota</taxon>
        <taxon>Pezizomycotina</taxon>
        <taxon>Dothideomycetes</taxon>
        <taxon>Dothideomycetidae</taxon>
        <taxon>Mycosphaerellales</taxon>
        <taxon>Mycosphaerellaceae</taxon>
        <taxon>Zymoseptoria</taxon>
    </lineage>
</organism>
<evidence type="ECO:0000313" key="2">
    <source>
        <dbReference type="EMBL" id="SMQ53974.1"/>
    </source>
</evidence>
<sequence>MTSDVIDAGSLAGTWVAAGLALIGVFAILGPFLLWTASRTERHKALMSIGPENNGYLTAGVRLWSGVRFLQMERAPLLASARPIQDKEWQDFDLARVKQFPKSEANWTQYGACLEAYGVRLTRGRALVLRGETLKLPVNKLYLTTFLVTGRYQRGKPSTLMSGKQGTAAAISLPIQSQDRAQNSTTTVVLHGLTGSMTFDTALHDRSYTNVPNGKVKYAAEPPSRLEKDGIDVTATLLLALGVIVLPSGMHLCMADNVETGRNAATIVTDVNQMRRDLSHLTSRMSSRETKFARVQQEARLQLEIHVYELVRIPANTLKLPWANTPVQGEAMALRSKTRSASEQAHLQELATKTYVPAQEEYVRVVFKQEAPSTDNFGITMPLSLPMASIPYEGSNLHCAFMMRRSAQIFAMALLSLPWSQKGYVFGNREGSRLMFDLLLQAAHAAARFLLRLKDHPAILDLTQADTARLIAAVDKALQSDFRTADLCDLDDIFVDNAVRFSGGALDTWRATAHEHGILRHRPAICASCQELHHEYAEQ</sequence>
<keyword evidence="1" id="KW-0812">Transmembrane</keyword>
<name>A0A1X7S2S0_ZYMT9</name>
<dbReference type="EMBL" id="LT853700">
    <property type="protein sequence ID" value="SMQ53974.1"/>
    <property type="molecule type" value="Genomic_DNA"/>
</dbReference>
<evidence type="ECO:0000313" key="3">
    <source>
        <dbReference type="Proteomes" id="UP000215127"/>
    </source>
</evidence>
<feature type="transmembrane region" description="Helical" evidence="1">
    <location>
        <begin position="233"/>
        <end position="252"/>
    </location>
</feature>
<evidence type="ECO:0000256" key="1">
    <source>
        <dbReference type="SAM" id="Phobius"/>
    </source>
</evidence>
<accession>A0A1X7S2S0</accession>
<proteinExistence type="predicted"/>
<reference evidence="2 3" key="1">
    <citation type="submission" date="2016-06" db="EMBL/GenBank/DDBJ databases">
        <authorList>
            <person name="Kjaerup R.B."/>
            <person name="Dalgaard T.S."/>
            <person name="Juul-Madsen H.R."/>
        </authorList>
    </citation>
    <scope>NUCLEOTIDE SEQUENCE [LARGE SCALE GENOMIC DNA]</scope>
</reference>
<keyword evidence="1" id="KW-0472">Membrane</keyword>
<keyword evidence="1" id="KW-1133">Transmembrane helix</keyword>